<organism evidence="2 3">
    <name type="scientific">Anopheles maculatus</name>
    <dbReference type="NCBI Taxonomy" id="74869"/>
    <lineage>
        <taxon>Eukaryota</taxon>
        <taxon>Metazoa</taxon>
        <taxon>Ecdysozoa</taxon>
        <taxon>Arthropoda</taxon>
        <taxon>Hexapoda</taxon>
        <taxon>Insecta</taxon>
        <taxon>Pterygota</taxon>
        <taxon>Neoptera</taxon>
        <taxon>Endopterygota</taxon>
        <taxon>Diptera</taxon>
        <taxon>Nematocera</taxon>
        <taxon>Culicoidea</taxon>
        <taxon>Culicidae</taxon>
        <taxon>Anophelinae</taxon>
        <taxon>Anopheles</taxon>
        <taxon>Anopheles maculatus group</taxon>
    </lineage>
</organism>
<evidence type="ECO:0000313" key="3">
    <source>
        <dbReference type="Proteomes" id="UP000075901"/>
    </source>
</evidence>
<dbReference type="Proteomes" id="UP000075901">
    <property type="component" value="Unassembled WGS sequence"/>
</dbReference>
<reference evidence="2" key="2">
    <citation type="submission" date="2020-05" db="UniProtKB">
        <authorList>
            <consortium name="EnsemblMetazoa"/>
        </authorList>
    </citation>
    <scope>IDENTIFICATION</scope>
    <source>
        <strain evidence="2">maculatus3</strain>
    </source>
</reference>
<feature type="compositionally biased region" description="Acidic residues" evidence="1">
    <location>
        <begin position="104"/>
        <end position="114"/>
    </location>
</feature>
<dbReference type="EnsemblMetazoa" id="AMAM019363-RA">
    <property type="protein sequence ID" value="AMAM019363-PA"/>
    <property type="gene ID" value="AMAM019363"/>
</dbReference>
<evidence type="ECO:0000256" key="1">
    <source>
        <dbReference type="SAM" id="MobiDB-lite"/>
    </source>
</evidence>
<dbReference type="VEuPathDB" id="VectorBase:AMAM019363"/>
<name>A0A182T4B6_9DIPT</name>
<accession>A0A182T4B6</accession>
<dbReference type="AlphaFoldDB" id="A0A182T4B6"/>
<feature type="region of interest" description="Disordered" evidence="1">
    <location>
        <begin position="57"/>
        <end position="280"/>
    </location>
</feature>
<sequence length="280" mass="31237">MLKPERPSQLADESDWMSDYADSNLKRRSSISKDYLAAGATTTTDWLKKSIRRSWTISNAEDDNGSTRDPDVQPYPNPHLPRKQSQSSYPSLVKHPYFNPLSMADEDEYGEEEEERHGGLEVAGGNHRPSALRRAMPPRQSTLPNPEGIYYGSNNNLMPPVSVSPKQQLSPSPQYNTSPYHTDNEADNETGSDHRSPLAARYKIRRQSTLPCKPNEMLIDGGSVVGAGPPHGSGPKIMMSSSPNSRTNLYSKSPERDGIEAGSKQQQQQQQQQQQRFPPF</sequence>
<keyword evidence="3" id="KW-1185">Reference proteome</keyword>
<protein>
    <submittedName>
        <fullName evidence="2">Uncharacterized protein</fullName>
    </submittedName>
</protein>
<evidence type="ECO:0000313" key="2">
    <source>
        <dbReference type="EnsemblMetazoa" id="AMAM019363-PA"/>
    </source>
</evidence>
<feature type="compositionally biased region" description="Polar residues" evidence="1">
    <location>
        <begin position="239"/>
        <end position="251"/>
    </location>
</feature>
<reference evidence="3" key="1">
    <citation type="submission" date="2013-09" db="EMBL/GenBank/DDBJ databases">
        <title>The Genome Sequence of Anopheles maculatus species B.</title>
        <authorList>
            <consortium name="The Broad Institute Genomics Platform"/>
            <person name="Neafsey D.E."/>
            <person name="Besansky N."/>
            <person name="Howell P."/>
            <person name="Walton C."/>
            <person name="Young S.K."/>
            <person name="Zeng Q."/>
            <person name="Gargeya S."/>
            <person name="Fitzgerald M."/>
            <person name="Haas B."/>
            <person name="Abouelleil A."/>
            <person name="Allen A.W."/>
            <person name="Alvarado L."/>
            <person name="Arachchi H.M."/>
            <person name="Berlin A.M."/>
            <person name="Chapman S.B."/>
            <person name="Gainer-Dewar J."/>
            <person name="Goldberg J."/>
            <person name="Griggs A."/>
            <person name="Gujja S."/>
            <person name="Hansen M."/>
            <person name="Howarth C."/>
            <person name="Imamovic A."/>
            <person name="Ireland A."/>
            <person name="Larimer J."/>
            <person name="McCowan C."/>
            <person name="Murphy C."/>
            <person name="Pearson M."/>
            <person name="Poon T.W."/>
            <person name="Priest M."/>
            <person name="Roberts A."/>
            <person name="Saif S."/>
            <person name="Shea T."/>
            <person name="Sisk P."/>
            <person name="Sykes S."/>
            <person name="Wortman J."/>
            <person name="Nusbaum C."/>
            <person name="Birren B."/>
        </authorList>
    </citation>
    <scope>NUCLEOTIDE SEQUENCE [LARGE SCALE GENOMIC DNA]</scope>
    <source>
        <strain evidence="3">maculatus3</strain>
    </source>
</reference>
<proteinExistence type="predicted"/>
<feature type="compositionally biased region" description="Low complexity" evidence="1">
    <location>
        <begin position="265"/>
        <end position="280"/>
    </location>
</feature>
<feature type="compositionally biased region" description="Polar residues" evidence="1">
    <location>
        <begin position="164"/>
        <end position="181"/>
    </location>
</feature>